<name>A0A8E2JAV6_9PEZI</name>
<dbReference type="AlphaFoldDB" id="A0A8E2JAV6"/>
<dbReference type="OrthoDB" id="2142040at2759"/>
<dbReference type="PANTHER" id="PTHR34706">
    <property type="entry name" value="SLR1338 PROTEIN"/>
    <property type="match status" value="1"/>
</dbReference>
<dbReference type="PANTHER" id="PTHR34706:SF1">
    <property type="entry name" value="VWFA DOMAIN-CONTAINING PROTEIN"/>
    <property type="match status" value="1"/>
</dbReference>
<evidence type="ECO:0000313" key="3">
    <source>
        <dbReference type="Proteomes" id="UP000250266"/>
    </source>
</evidence>
<sequence length="389" mass="42502">MNMDNYVGFTLRVPIGLHIVSPMVTSNTILDEFCLQLCTALGADKYKPQRAEIEAALANGSLSKIDRLDVNRAMTSLASETAENICSKFLSMLMAKLEVPQPPIAVPSEAQAKKELNTFAQNNLAGFTQLSPEKIQDTAAKAAAKVQTVAARYSIPAAAVTKAAQLAFYDFILLCDDSASMGSDTRIPTLEASIRGLFKAARLLNSETQFSVYTFGGPRWENLRTEPEMEKVVSSLTYQTGEKAAGPLKSRVLQPLLQKASEKKLNPTVVVVITDGDIGNVSDFSNTIAKFKSQMNYYQYDGPAVLFLICRVGNDNHAAQSLKQLKANPIIKDILFYSEDSLDLKLQQMQGNTDAYVGMVIEDLIQAMELQVTKTSYDSALSSVKSAEH</sequence>
<organism evidence="2 3">
    <name type="scientific">Lepidopterella palustris CBS 459.81</name>
    <dbReference type="NCBI Taxonomy" id="1314670"/>
    <lineage>
        <taxon>Eukaryota</taxon>
        <taxon>Fungi</taxon>
        <taxon>Dikarya</taxon>
        <taxon>Ascomycota</taxon>
        <taxon>Pezizomycotina</taxon>
        <taxon>Dothideomycetes</taxon>
        <taxon>Pleosporomycetidae</taxon>
        <taxon>Mytilinidiales</taxon>
        <taxon>Argynnaceae</taxon>
        <taxon>Lepidopterella</taxon>
    </lineage>
</organism>
<accession>A0A8E2JAV6</accession>
<protein>
    <recommendedName>
        <fullName evidence="1">VWFA domain-containing protein</fullName>
    </recommendedName>
</protein>
<dbReference type="Pfam" id="PF00092">
    <property type="entry name" value="VWA"/>
    <property type="match status" value="1"/>
</dbReference>
<dbReference type="Gene3D" id="3.40.50.410">
    <property type="entry name" value="von Willebrand factor, type A domain"/>
    <property type="match status" value="1"/>
</dbReference>
<proteinExistence type="predicted"/>
<dbReference type="PROSITE" id="PS50234">
    <property type="entry name" value="VWFA"/>
    <property type="match status" value="1"/>
</dbReference>
<dbReference type="InterPro" id="IPR002035">
    <property type="entry name" value="VWF_A"/>
</dbReference>
<feature type="domain" description="VWFA" evidence="1">
    <location>
        <begin position="170"/>
        <end position="364"/>
    </location>
</feature>
<keyword evidence="3" id="KW-1185">Reference proteome</keyword>
<dbReference type="Proteomes" id="UP000250266">
    <property type="component" value="Unassembled WGS sequence"/>
</dbReference>
<gene>
    <name evidence="2" type="ORF">K432DRAFT_397027</name>
</gene>
<evidence type="ECO:0000259" key="1">
    <source>
        <dbReference type="PROSITE" id="PS50234"/>
    </source>
</evidence>
<reference evidence="2 3" key="1">
    <citation type="journal article" date="2016" name="Nat. Commun.">
        <title>Ectomycorrhizal ecology is imprinted in the genome of the dominant symbiotic fungus Cenococcum geophilum.</title>
        <authorList>
            <consortium name="DOE Joint Genome Institute"/>
            <person name="Peter M."/>
            <person name="Kohler A."/>
            <person name="Ohm R.A."/>
            <person name="Kuo A."/>
            <person name="Krutzmann J."/>
            <person name="Morin E."/>
            <person name="Arend M."/>
            <person name="Barry K.W."/>
            <person name="Binder M."/>
            <person name="Choi C."/>
            <person name="Clum A."/>
            <person name="Copeland A."/>
            <person name="Grisel N."/>
            <person name="Haridas S."/>
            <person name="Kipfer T."/>
            <person name="LaButti K."/>
            <person name="Lindquist E."/>
            <person name="Lipzen A."/>
            <person name="Maire R."/>
            <person name="Meier B."/>
            <person name="Mihaltcheva S."/>
            <person name="Molinier V."/>
            <person name="Murat C."/>
            <person name="Poggeler S."/>
            <person name="Quandt C.A."/>
            <person name="Sperisen C."/>
            <person name="Tritt A."/>
            <person name="Tisserant E."/>
            <person name="Crous P.W."/>
            <person name="Henrissat B."/>
            <person name="Nehls U."/>
            <person name="Egli S."/>
            <person name="Spatafora J.W."/>
            <person name="Grigoriev I.V."/>
            <person name="Martin F.M."/>
        </authorList>
    </citation>
    <scope>NUCLEOTIDE SEQUENCE [LARGE SCALE GENOMIC DNA]</scope>
    <source>
        <strain evidence="2 3">CBS 459.81</strain>
    </source>
</reference>
<dbReference type="EMBL" id="KV745280">
    <property type="protein sequence ID" value="OCK75738.1"/>
    <property type="molecule type" value="Genomic_DNA"/>
</dbReference>
<dbReference type="InterPro" id="IPR036465">
    <property type="entry name" value="vWFA_dom_sf"/>
</dbReference>
<dbReference type="SUPFAM" id="SSF53300">
    <property type="entry name" value="vWA-like"/>
    <property type="match status" value="1"/>
</dbReference>
<evidence type="ECO:0000313" key="2">
    <source>
        <dbReference type="EMBL" id="OCK75738.1"/>
    </source>
</evidence>